<organism evidence="1 2">
    <name type="scientific">Planobispora longispora</name>
    <dbReference type="NCBI Taxonomy" id="28887"/>
    <lineage>
        <taxon>Bacteria</taxon>
        <taxon>Bacillati</taxon>
        <taxon>Actinomycetota</taxon>
        <taxon>Actinomycetes</taxon>
        <taxon>Streptosporangiales</taxon>
        <taxon>Streptosporangiaceae</taxon>
        <taxon>Planobispora</taxon>
    </lineage>
</organism>
<comment type="caution">
    <text evidence="1">The sequence shown here is derived from an EMBL/GenBank/DDBJ whole genome shotgun (WGS) entry which is preliminary data.</text>
</comment>
<proteinExistence type="predicted"/>
<evidence type="ECO:0000313" key="2">
    <source>
        <dbReference type="Proteomes" id="UP000616724"/>
    </source>
</evidence>
<gene>
    <name evidence="1" type="ORF">Plo01_14960</name>
</gene>
<dbReference type="Proteomes" id="UP000616724">
    <property type="component" value="Unassembled WGS sequence"/>
</dbReference>
<name>A0A8J3RG33_9ACTN</name>
<sequence>MIYRITHKICIVGMHHGGYRLIDVKSGDVRPVEVEEDAGHPVVFGRF</sequence>
<evidence type="ECO:0000313" key="1">
    <source>
        <dbReference type="EMBL" id="GIH75067.1"/>
    </source>
</evidence>
<protein>
    <submittedName>
        <fullName evidence="1">Uncharacterized protein</fullName>
    </submittedName>
</protein>
<dbReference type="EMBL" id="BOOH01000014">
    <property type="protein sequence ID" value="GIH75067.1"/>
    <property type="molecule type" value="Genomic_DNA"/>
</dbReference>
<reference evidence="1 2" key="1">
    <citation type="submission" date="2021-01" db="EMBL/GenBank/DDBJ databases">
        <title>Whole genome shotgun sequence of Planobispora longispora NBRC 13918.</title>
        <authorList>
            <person name="Komaki H."/>
            <person name="Tamura T."/>
        </authorList>
    </citation>
    <scope>NUCLEOTIDE SEQUENCE [LARGE SCALE GENOMIC DNA]</scope>
    <source>
        <strain evidence="1 2">NBRC 13918</strain>
    </source>
</reference>
<keyword evidence="2" id="KW-1185">Reference proteome</keyword>
<accession>A0A8J3RG33</accession>
<dbReference type="AlphaFoldDB" id="A0A8J3RG33"/>